<dbReference type="RefSeq" id="WP_046872433.1">
    <property type="nucleotide sequence ID" value="NZ_BAAAXI010000109.1"/>
</dbReference>
<dbReference type="InterPro" id="IPR038750">
    <property type="entry name" value="YczE/YyaS-like"/>
</dbReference>
<accession>A0A0R2H6B6</accession>
<evidence type="ECO:0000313" key="3">
    <source>
        <dbReference type="EMBL" id="AMV66632.1"/>
    </source>
</evidence>
<dbReference type="KEGG" id="pdm:ADU72_0687"/>
<feature type="transmembrane region" description="Helical" evidence="1">
    <location>
        <begin position="111"/>
        <end position="132"/>
    </location>
</feature>
<feature type="transmembrane region" description="Helical" evidence="1">
    <location>
        <begin position="51"/>
        <end position="72"/>
    </location>
</feature>
<evidence type="ECO:0000256" key="1">
    <source>
        <dbReference type="SAM" id="Phobius"/>
    </source>
</evidence>
<keyword evidence="1" id="KW-0472">Membrane</keyword>
<name>A0A0R2H6B6_9LACO</name>
<evidence type="ECO:0000313" key="5">
    <source>
        <dbReference type="Proteomes" id="UP000076405"/>
    </source>
</evidence>
<gene>
    <name evidence="2" type="ORF">ADU70_1965</name>
    <name evidence="3" type="ORF">ADU72_0687</name>
</gene>
<dbReference type="Pfam" id="PF19700">
    <property type="entry name" value="DUF6198"/>
    <property type="match status" value="1"/>
</dbReference>
<feature type="transmembrane region" description="Helical" evidence="1">
    <location>
        <begin position="161"/>
        <end position="179"/>
    </location>
</feature>
<dbReference type="PANTHER" id="PTHR40078">
    <property type="entry name" value="INTEGRAL MEMBRANE PROTEIN-RELATED"/>
    <property type="match status" value="1"/>
</dbReference>
<protein>
    <submittedName>
        <fullName evidence="2">Sugar specific permease (Putative)</fullName>
    </submittedName>
</protein>
<keyword evidence="1" id="KW-1133">Transmembrane helix</keyword>
<feature type="transmembrane region" description="Helical" evidence="1">
    <location>
        <begin position="12"/>
        <end position="31"/>
    </location>
</feature>
<feature type="transmembrane region" description="Helical" evidence="1">
    <location>
        <begin position="81"/>
        <end position="99"/>
    </location>
</feature>
<proteinExistence type="predicted"/>
<dbReference type="EMBL" id="CP012275">
    <property type="protein sequence ID" value="AMV63431.1"/>
    <property type="molecule type" value="Genomic_DNA"/>
</dbReference>
<dbReference type="EMBL" id="CP012288">
    <property type="protein sequence ID" value="AMV66632.1"/>
    <property type="molecule type" value="Genomic_DNA"/>
</dbReference>
<reference evidence="4 5" key="1">
    <citation type="journal article" date="2016" name="PLoS ONE">
        <title>The Identification of Novel Diagnostic Marker Genes for the Detection of Beer Spoiling Pediococcus damnosus Strains Using the BlAst Diagnostic Gene findEr.</title>
        <authorList>
            <person name="Behr J."/>
            <person name="Geissler A.J."/>
            <person name="Schmid J."/>
            <person name="Zehe A."/>
            <person name="Vogel R.F."/>
        </authorList>
    </citation>
    <scope>NUCLEOTIDE SEQUENCE [LARGE SCALE GENOMIC DNA]</scope>
    <source>
        <strain evidence="2 5">TMW 2.1533</strain>
        <strain evidence="3 4">TMW 2.1535</strain>
    </source>
</reference>
<dbReference type="AlphaFoldDB" id="A0A0R2H6B6"/>
<evidence type="ECO:0000313" key="4">
    <source>
        <dbReference type="Proteomes" id="UP000076244"/>
    </source>
</evidence>
<keyword evidence="4" id="KW-1185">Reference proteome</keyword>
<dbReference type="Proteomes" id="UP000076244">
    <property type="component" value="Chromosome"/>
</dbReference>
<dbReference type="OrthoDB" id="3237813at2"/>
<keyword evidence="1" id="KW-0812">Transmembrane</keyword>
<evidence type="ECO:0000313" key="2">
    <source>
        <dbReference type="EMBL" id="AMV63431.1"/>
    </source>
</evidence>
<dbReference type="GeneID" id="57275946"/>
<dbReference type="Proteomes" id="UP000076405">
    <property type="component" value="Chromosome"/>
</dbReference>
<organism evidence="2 5">
    <name type="scientific">Pediococcus damnosus</name>
    <dbReference type="NCBI Taxonomy" id="51663"/>
    <lineage>
        <taxon>Bacteria</taxon>
        <taxon>Bacillati</taxon>
        <taxon>Bacillota</taxon>
        <taxon>Bacilli</taxon>
        <taxon>Lactobacillales</taxon>
        <taxon>Lactobacillaceae</taxon>
        <taxon>Pediococcus</taxon>
    </lineage>
</organism>
<dbReference type="PANTHER" id="PTHR40078:SF1">
    <property type="entry name" value="INTEGRAL MEMBRANE PROTEIN"/>
    <property type="match status" value="1"/>
</dbReference>
<sequence>MDKHADFKKRLFFFVISIILNSFSNALTVASHCGSALWTASSVNLSSWLNFPLSNVLFVEGLAVILANALLLQHFDWHRMLGNLVFMIPFSYLVGTISTNLDAHGFLTLPLWIRILADALGIVGIGIAVSIYQRANIVLHPNDDLTYIVRFRFMHGRAAKAQWISYIPAISIILLTFIMTHQIHAVGLGTVLAFILQGAVTGWADQHVFTTLKHHLNV</sequence>